<reference evidence="3" key="1">
    <citation type="journal article" date="2022" name="Plant J.">
        <title>Strategies of tolerance reflected in two North American maple genomes.</title>
        <authorList>
            <person name="McEvoy S.L."/>
            <person name="Sezen U.U."/>
            <person name="Trouern-Trend A."/>
            <person name="McMahon S.M."/>
            <person name="Schaberg P.G."/>
            <person name="Yang J."/>
            <person name="Wegrzyn J.L."/>
            <person name="Swenson N.G."/>
        </authorList>
    </citation>
    <scope>NUCLEOTIDE SEQUENCE</scope>
    <source>
        <strain evidence="3">NS2018</strain>
    </source>
</reference>
<dbReference type="InterPro" id="IPR057135">
    <property type="entry name" value="At4g27190-like_LRR"/>
</dbReference>
<gene>
    <name evidence="3" type="ORF">LWI29_012891</name>
</gene>
<feature type="domain" description="Disease resistance protein At4g27190-like leucine-rich repeats" evidence="2">
    <location>
        <begin position="95"/>
        <end position="243"/>
    </location>
</feature>
<dbReference type="EMBL" id="JAUESC010000383">
    <property type="protein sequence ID" value="KAK0584416.1"/>
    <property type="molecule type" value="Genomic_DNA"/>
</dbReference>
<name>A0AA39RXU8_ACESA</name>
<evidence type="ECO:0000259" key="2">
    <source>
        <dbReference type="Pfam" id="PF23247"/>
    </source>
</evidence>
<comment type="caution">
    <text evidence="3">The sequence shown here is derived from an EMBL/GenBank/DDBJ whole genome shotgun (WGS) entry which is preliminary data.</text>
</comment>
<dbReference type="Gene3D" id="3.80.10.10">
    <property type="entry name" value="Ribonuclease Inhibitor"/>
    <property type="match status" value="2"/>
</dbReference>
<feature type="domain" description="Disease resistance protein At4g27190-like leucine-rich repeats" evidence="2">
    <location>
        <begin position="348"/>
        <end position="468"/>
    </location>
</feature>
<dbReference type="Proteomes" id="UP001168877">
    <property type="component" value="Unassembled WGS sequence"/>
</dbReference>
<dbReference type="AlphaFoldDB" id="A0AA39RXU8"/>
<evidence type="ECO:0000313" key="3">
    <source>
        <dbReference type="EMBL" id="KAK0584416.1"/>
    </source>
</evidence>
<dbReference type="SUPFAM" id="SSF52047">
    <property type="entry name" value="RNI-like"/>
    <property type="match status" value="3"/>
</dbReference>
<keyword evidence="4" id="KW-1185">Reference proteome</keyword>
<dbReference type="PANTHER" id="PTHR33463:SF209">
    <property type="entry name" value="DISEASE RESISTANCE PROTEIN RPS2-LIKE"/>
    <property type="match status" value="1"/>
</dbReference>
<proteinExistence type="predicted"/>
<reference evidence="3" key="2">
    <citation type="submission" date="2023-06" db="EMBL/GenBank/DDBJ databases">
        <authorList>
            <person name="Swenson N.G."/>
            <person name="Wegrzyn J.L."/>
            <person name="Mcevoy S.L."/>
        </authorList>
    </citation>
    <scope>NUCLEOTIDE SEQUENCE</scope>
    <source>
        <strain evidence="3">NS2018</strain>
        <tissue evidence="3">Leaf</tissue>
    </source>
</reference>
<keyword evidence="1" id="KW-0611">Plant defense</keyword>
<evidence type="ECO:0000256" key="1">
    <source>
        <dbReference type="ARBA" id="ARBA00022821"/>
    </source>
</evidence>
<dbReference type="Pfam" id="PF23247">
    <property type="entry name" value="LRR_RPS2"/>
    <property type="match status" value="2"/>
</dbReference>
<dbReference type="InterPro" id="IPR050905">
    <property type="entry name" value="Plant_NBS-LRR"/>
</dbReference>
<protein>
    <recommendedName>
        <fullName evidence="2">Disease resistance protein At4g27190-like leucine-rich repeats domain-containing protein</fullName>
    </recommendedName>
</protein>
<accession>A0AA39RXU8</accession>
<dbReference type="InterPro" id="IPR032675">
    <property type="entry name" value="LRR_dom_sf"/>
</dbReference>
<evidence type="ECO:0000313" key="4">
    <source>
        <dbReference type="Proteomes" id="UP001168877"/>
    </source>
</evidence>
<dbReference type="PANTHER" id="PTHR33463">
    <property type="entry name" value="NB-ARC DOMAIN-CONTAINING PROTEIN-RELATED"/>
    <property type="match status" value="1"/>
</dbReference>
<sequence length="682" mass="77342">MIAIIAFREEETVTNNLFPNLYELKLINLPELSSFCNFAGNAIELPSLAILWIENCPNMQTFISNFTGEDMSTTKDKRLTDIQPLFDEKIQLSNLKFLRLEKMDKLREIWHHQLSSNSFSKLESLGLHNCHNVLNVIPSNMFERLQKLKGLWLTNCSSLYEIFELQASSCGKTQAITATQLERLTLRDLPELKHIWDVDSQGLLTCQNLISIEVTGCGSLTSIFPASVGRNLLQLDKLWIDNCCMVEEIFAKEEQVDEAVPRFPRLTLLRLGELPRLRSFYPRVHISEWPMLKKLQIWICDKVEVSASNFLSFQVTHEMPLDQPLLLFDKVPLTNLESLGLDWKWFEKEALHEKLPEYSCKLSFLTIEGFHKGADICVFCFLHRLPNLEKLQVYRGSFKGLFLCEGFGCEEKHVEAPSKLSHLRLLKLNDSLHLWEENSLSSKGFQNLAILEVVCCSNLKSLVPSSVSFQNLTRLEVLECNELLNLVAVPTAKSLVQLTNLSISECKMIEEIIIHEGDEVKDRIIFKKLRNLELKCLPSLTSFYSGSCTTEFPSLQVVVVSECPNMKIFSLGVLSTPRLQRLQTSEVEDEGFWEGNLNTTIEHLFTEFRKEESGFACALDRDIGSLLWSTEAGPGSIGGGTWGAATDEKRIYTNTVNSDGKNFTLKPSNKTSTSGGWVAMDA</sequence>
<organism evidence="3 4">
    <name type="scientific">Acer saccharum</name>
    <name type="common">Sugar maple</name>
    <dbReference type="NCBI Taxonomy" id="4024"/>
    <lineage>
        <taxon>Eukaryota</taxon>
        <taxon>Viridiplantae</taxon>
        <taxon>Streptophyta</taxon>
        <taxon>Embryophyta</taxon>
        <taxon>Tracheophyta</taxon>
        <taxon>Spermatophyta</taxon>
        <taxon>Magnoliopsida</taxon>
        <taxon>eudicotyledons</taxon>
        <taxon>Gunneridae</taxon>
        <taxon>Pentapetalae</taxon>
        <taxon>rosids</taxon>
        <taxon>malvids</taxon>
        <taxon>Sapindales</taxon>
        <taxon>Sapindaceae</taxon>
        <taxon>Hippocastanoideae</taxon>
        <taxon>Acereae</taxon>
        <taxon>Acer</taxon>
    </lineage>
</organism>